<feature type="coiled-coil region" evidence="1">
    <location>
        <begin position="380"/>
        <end position="414"/>
    </location>
</feature>
<evidence type="ECO:0000313" key="4">
    <source>
        <dbReference type="Proteomes" id="UP000477849"/>
    </source>
</evidence>
<dbReference type="Proteomes" id="UP000477849">
    <property type="component" value="Unassembled WGS sequence"/>
</dbReference>
<dbReference type="Pfam" id="PF13514">
    <property type="entry name" value="AAA_27"/>
    <property type="match status" value="1"/>
</dbReference>
<reference evidence="3 4" key="1">
    <citation type="submission" date="2020-02" db="EMBL/GenBank/DDBJ databases">
        <title>Genome sequence of the type strain CCBAU10050 of Rhizobium daejeonense.</title>
        <authorList>
            <person name="Gao J."/>
            <person name="Sun J."/>
        </authorList>
    </citation>
    <scope>NUCLEOTIDE SEQUENCE [LARGE SCALE GENOMIC DNA]</scope>
    <source>
        <strain evidence="3 4">CCBAU10050</strain>
    </source>
</reference>
<sequence>MMRLRRLDLTRYGKFTDFSLDFGAAPENGPDFHIVYGLNEAGKSTAFSAYLDLLFGIPERSPYNFLHAYNLMQVGAELEIDGKPHDLVRLKQRNNALIDSRGQGINEALLSSALGGLSRESYRTMFSLDDRSLRDGGAAIVESKGDLGELLFSASAGLADASRTLATIAEEAQQIHKKRARNTRIAELKRRLAELKEKREEIDTFASAFASLVASRTQAEKAYDEALAELSAARTRHDELAALKRALPLAADLARLNAGLERFAGLPRPPQEWMAMLADLMRDETRLQTQIAGSRTALLKLEDEVNEIVVDETLLPLAGRIAGLDDLKARFRGAENDLPRRRLALGEQNALVATILKTLGQAGHDEPSALLLPAALTGTLRDLIETRSGIEATRKTAEREHENAVRAVEEVEGRLGDERQAGLGPSALRRLETLLDRLEKGDRHLRLAAEEKEARRLDGEFREQSAALAPWSGAIDELRRLVVPDRRRLEAWRAASGEIEKRITRHADQRRDLETERREVAARIAALTETGQPIDDESSLAARQAREKAWQAHLSALNAETADHFETTLRRDDALTEARLERSRDLAELRQLQKQDRLIRSSLEREDELFRTAIDEREALLKDLKASLPAELTRSEDGSIDRLLSIAETWLERRRECLFTAEALQEVTVRRDALRDEQAADTQALTAVLAEALADTERKLDPNADLRRLIDIAGDLVAEARTGTVERGGMERRLTELQAVLKQRRQDMDDAIKASETWTARWRESLARTWFAEETEIAPVRAILDALTELPAALRERDQLAHRIAQMDNDRQAFVSEIAELHDSLGLSFEASRVLEMAEDLGHRLSETRNARDLRASRERELQELRHEAERLADALALHEARRTELTGFFDVETLADVSHRMEDAAERLRLERRADEIREQIARDLRAPDFQTAEEELASIDETGIEREFSELTERIENLGERSRVLFAELTRARDRLDAVGGDDAVAAIEAERATVLLEIEDLALRHLKLRTGALAAEKALILYREKHRSSMMARASEAFRLVTKGEYSGLATRPEKDREILIGVAKDGASKLSDAMSTGTRYQLYLALRFAGYEEFAAVRPTATIPFVADDIMETFDEPRSEEVFRLFGQMAGLGQVIYLTHHRHLCDIARDVVPGVRIHEL</sequence>
<keyword evidence="4" id="KW-1185">Reference proteome</keyword>
<feature type="coiled-coil region" evidence="1">
    <location>
        <begin position="848"/>
        <end position="882"/>
    </location>
</feature>
<feature type="domain" description="YhaN AAA" evidence="2">
    <location>
        <begin position="2"/>
        <end position="204"/>
    </location>
</feature>
<gene>
    <name evidence="3" type="ORF">G6N76_03455</name>
</gene>
<dbReference type="PANTHER" id="PTHR41259:SF1">
    <property type="entry name" value="DOUBLE-STRAND BREAK REPAIR RAD50 ATPASE, PUTATIVE-RELATED"/>
    <property type="match status" value="1"/>
</dbReference>
<dbReference type="InterPro" id="IPR027417">
    <property type="entry name" value="P-loop_NTPase"/>
</dbReference>
<comment type="caution">
    <text evidence="3">The sequence shown here is derived from an EMBL/GenBank/DDBJ whole genome shotgun (WGS) entry which is preliminary data.</text>
</comment>
<evidence type="ECO:0000313" key="3">
    <source>
        <dbReference type="EMBL" id="NGO62717.1"/>
    </source>
</evidence>
<organism evidence="3 4">
    <name type="scientific">Rhizobium daejeonense</name>
    <dbReference type="NCBI Taxonomy" id="240521"/>
    <lineage>
        <taxon>Bacteria</taxon>
        <taxon>Pseudomonadati</taxon>
        <taxon>Pseudomonadota</taxon>
        <taxon>Alphaproteobacteria</taxon>
        <taxon>Hyphomicrobiales</taxon>
        <taxon>Rhizobiaceae</taxon>
        <taxon>Rhizobium/Agrobacterium group</taxon>
        <taxon>Rhizobium</taxon>
    </lineage>
</organism>
<accession>A0A6M1S0E9</accession>
<dbReference type="SUPFAM" id="SSF52540">
    <property type="entry name" value="P-loop containing nucleoside triphosphate hydrolases"/>
    <property type="match status" value="1"/>
</dbReference>
<dbReference type="PANTHER" id="PTHR41259">
    <property type="entry name" value="DOUBLE-STRAND BREAK REPAIR RAD50 ATPASE, PUTATIVE-RELATED"/>
    <property type="match status" value="1"/>
</dbReference>
<feature type="coiled-coil region" evidence="1">
    <location>
        <begin position="178"/>
        <end position="236"/>
    </location>
</feature>
<proteinExistence type="predicted"/>
<name>A0A6M1S0E9_9HYPH</name>
<dbReference type="Gene3D" id="3.40.50.300">
    <property type="entry name" value="P-loop containing nucleotide triphosphate hydrolases"/>
    <property type="match status" value="2"/>
</dbReference>
<evidence type="ECO:0000256" key="1">
    <source>
        <dbReference type="SAM" id="Coils"/>
    </source>
</evidence>
<protein>
    <submittedName>
        <fullName evidence="3">AAA family ATPase</fullName>
    </submittedName>
</protein>
<dbReference type="InterPro" id="IPR038734">
    <property type="entry name" value="YhaN_AAA"/>
</dbReference>
<dbReference type="RefSeq" id="WP_163899940.1">
    <property type="nucleotide sequence ID" value="NZ_JACLAL010000002.1"/>
</dbReference>
<evidence type="ECO:0000259" key="2">
    <source>
        <dbReference type="Pfam" id="PF13514"/>
    </source>
</evidence>
<dbReference type="AlphaFoldDB" id="A0A6M1S0E9"/>
<dbReference type="EMBL" id="JAAKZH010000001">
    <property type="protein sequence ID" value="NGO62717.1"/>
    <property type="molecule type" value="Genomic_DNA"/>
</dbReference>
<keyword evidence="1" id="KW-0175">Coiled coil</keyword>